<dbReference type="Proteomes" id="UP001142078">
    <property type="component" value="Unassembled WGS sequence"/>
</dbReference>
<gene>
    <name evidence="4" type="ORF">NSA23_09545</name>
</gene>
<feature type="binding site" evidence="1">
    <location>
        <position position="86"/>
    </location>
    <ligand>
        <name>Ni(2+)</name>
        <dbReference type="ChEBI" id="CHEBI:49786"/>
    </ligand>
</feature>
<dbReference type="OrthoDB" id="9792661at2"/>
<accession>A0A9X2MHX8</accession>
<reference evidence="4" key="1">
    <citation type="submission" date="2022-07" db="EMBL/GenBank/DDBJ databases">
        <title>Enhanced cultured diversity of the mouse gut microbiota enables custom-made synthetic communities.</title>
        <authorList>
            <person name="Afrizal A."/>
        </authorList>
    </citation>
    <scope>NUCLEOTIDE SEQUENCE</scope>
    <source>
        <strain evidence="4">DSM 29482</strain>
    </source>
</reference>
<dbReference type="Gene3D" id="1.10.10.10">
    <property type="entry name" value="Winged helix-like DNA-binding domain superfamily/Winged helix DNA-binding domain"/>
    <property type="match status" value="1"/>
</dbReference>
<feature type="binding site" evidence="1">
    <location>
        <position position="145"/>
    </location>
    <ligand>
        <name>Ni(2+)</name>
        <dbReference type="ChEBI" id="CHEBI:49786"/>
    </ligand>
</feature>
<dbReference type="InterPro" id="IPR036390">
    <property type="entry name" value="WH_DNA-bd_sf"/>
</dbReference>
<dbReference type="InterPro" id="IPR036388">
    <property type="entry name" value="WH-like_DNA-bd_sf"/>
</dbReference>
<dbReference type="RefSeq" id="WP_042679138.1">
    <property type="nucleotide sequence ID" value="NZ_CABKTM010000011.1"/>
</dbReference>
<organism evidence="4 5">
    <name type="scientific">Anaerosalibacter massiliensis</name>
    <dbReference type="NCBI Taxonomy" id="1347392"/>
    <lineage>
        <taxon>Bacteria</taxon>
        <taxon>Bacillati</taxon>
        <taxon>Bacillota</taxon>
        <taxon>Tissierellia</taxon>
        <taxon>Tissierellales</taxon>
        <taxon>Sporanaerobacteraceae</taxon>
        <taxon>Anaerosalibacter</taxon>
    </lineage>
</organism>
<evidence type="ECO:0000313" key="4">
    <source>
        <dbReference type="EMBL" id="MCR2044358.1"/>
    </source>
</evidence>
<dbReference type="Pfam" id="PF02829">
    <property type="entry name" value="3H"/>
    <property type="match status" value="1"/>
</dbReference>
<dbReference type="PANTHER" id="PTHR40068:SF1">
    <property type="entry name" value="TRANSCRIPTION REPRESSOR NIAR-RELATED"/>
    <property type="match status" value="1"/>
</dbReference>
<dbReference type="InterPro" id="IPR004173">
    <property type="entry name" value="3H_domain"/>
</dbReference>
<proteinExistence type="predicted"/>
<dbReference type="SUPFAM" id="SSF75500">
    <property type="entry name" value="Putative transcriptional regulator TM1602, C-terminal domain"/>
    <property type="match status" value="1"/>
</dbReference>
<dbReference type="Gene3D" id="3.30.1340.20">
    <property type="entry name" value="3H domain"/>
    <property type="match status" value="1"/>
</dbReference>
<keyword evidence="1" id="KW-0479">Metal-binding</keyword>
<dbReference type="AlphaFoldDB" id="A0A9X2MHX8"/>
<comment type="caution">
    <text evidence="4">The sequence shown here is derived from an EMBL/GenBank/DDBJ whole genome shotgun (WGS) entry which is preliminary data.</text>
</comment>
<protein>
    <submittedName>
        <fullName evidence="4">Transcription repressor NadR</fullName>
    </submittedName>
</protein>
<dbReference type="EMBL" id="JANJZL010000005">
    <property type="protein sequence ID" value="MCR2044358.1"/>
    <property type="molecule type" value="Genomic_DNA"/>
</dbReference>
<sequence length="173" mass="19499">MSSDDRRSEIINILNKLDKAISGTDLAKKLGVSRQIIVQDIAILRASGEEIIATPQGYIVLKDVNERRLIKTIVCKHSTYEEIEDELKTIVDIGGKVLDVIIEHPIYGEIKSSLMISSRLDVDEFIKNLKATNAEPLSSLTEGVHIHSIEVENEENFKKIEKVLEEKSYLIKD</sequence>
<evidence type="ECO:0000259" key="3">
    <source>
        <dbReference type="Pfam" id="PF08279"/>
    </source>
</evidence>
<keyword evidence="5" id="KW-1185">Reference proteome</keyword>
<evidence type="ECO:0000313" key="5">
    <source>
        <dbReference type="Proteomes" id="UP001142078"/>
    </source>
</evidence>
<evidence type="ECO:0000256" key="1">
    <source>
        <dbReference type="PIRSR" id="PIRSR037847-1"/>
    </source>
</evidence>
<feature type="domain" description="Helix-turn-helix type 11" evidence="3">
    <location>
        <begin position="6"/>
        <end position="59"/>
    </location>
</feature>
<dbReference type="InterPro" id="IPR013196">
    <property type="entry name" value="HTH_11"/>
</dbReference>
<name>A0A9X2MHX8_9FIRM</name>
<dbReference type="Pfam" id="PF08279">
    <property type="entry name" value="HTH_11"/>
    <property type="match status" value="1"/>
</dbReference>
<dbReference type="GO" id="GO:0046872">
    <property type="term" value="F:metal ion binding"/>
    <property type="evidence" value="ECO:0007669"/>
    <property type="project" value="UniProtKB-KW"/>
</dbReference>
<dbReference type="PIRSF" id="PIRSF037847">
    <property type="entry name" value="NiaR"/>
    <property type="match status" value="1"/>
</dbReference>
<feature type="domain" description="3H" evidence="2">
    <location>
        <begin position="73"/>
        <end position="170"/>
    </location>
</feature>
<dbReference type="InterPro" id="IPR026043">
    <property type="entry name" value="NadR"/>
</dbReference>
<keyword evidence="1" id="KW-0533">Nickel</keyword>
<dbReference type="InterPro" id="IPR035922">
    <property type="entry name" value="3H_dom_sf"/>
</dbReference>
<evidence type="ECO:0000259" key="2">
    <source>
        <dbReference type="Pfam" id="PF02829"/>
    </source>
</evidence>
<feature type="binding site" evidence="1">
    <location>
        <position position="77"/>
    </location>
    <ligand>
        <name>Ni(2+)</name>
        <dbReference type="ChEBI" id="CHEBI:49786"/>
    </ligand>
</feature>
<dbReference type="SUPFAM" id="SSF46785">
    <property type="entry name" value="Winged helix' DNA-binding domain"/>
    <property type="match status" value="1"/>
</dbReference>
<feature type="binding site" evidence="1">
    <location>
        <position position="147"/>
    </location>
    <ligand>
        <name>Ni(2+)</name>
        <dbReference type="ChEBI" id="CHEBI:49786"/>
    </ligand>
</feature>
<dbReference type="PANTHER" id="PTHR40068">
    <property type="entry name" value="TRANSCRIPTION REPRESSOR NIAR-RELATED"/>
    <property type="match status" value="1"/>
</dbReference>